<dbReference type="EMBL" id="HBEJ01016487">
    <property type="protein sequence ID" value="CAD8377638.1"/>
    <property type="molecule type" value="Transcribed_RNA"/>
</dbReference>
<accession>A0A7S0AXY7</accession>
<feature type="region of interest" description="Disordered" evidence="1">
    <location>
        <begin position="134"/>
        <end position="179"/>
    </location>
</feature>
<protein>
    <submittedName>
        <fullName evidence="2">Uncharacterized protein</fullName>
    </submittedName>
</protein>
<reference evidence="2" key="1">
    <citation type="submission" date="2021-01" db="EMBL/GenBank/DDBJ databases">
        <authorList>
            <person name="Corre E."/>
            <person name="Pelletier E."/>
            <person name="Niang G."/>
            <person name="Scheremetjew M."/>
            <person name="Finn R."/>
            <person name="Kale V."/>
            <person name="Holt S."/>
            <person name="Cochrane G."/>
            <person name="Meng A."/>
            <person name="Brown T."/>
            <person name="Cohen L."/>
        </authorList>
    </citation>
    <scope>NUCLEOTIDE SEQUENCE</scope>
    <source>
        <strain evidence="2">CCMP3303</strain>
    </source>
</reference>
<organism evidence="2">
    <name type="scientific">Minutocellus polymorphus</name>
    <dbReference type="NCBI Taxonomy" id="265543"/>
    <lineage>
        <taxon>Eukaryota</taxon>
        <taxon>Sar</taxon>
        <taxon>Stramenopiles</taxon>
        <taxon>Ochrophyta</taxon>
        <taxon>Bacillariophyta</taxon>
        <taxon>Mediophyceae</taxon>
        <taxon>Cymatosirophycidae</taxon>
        <taxon>Cymatosirales</taxon>
        <taxon>Cymatosiraceae</taxon>
        <taxon>Minutocellus</taxon>
    </lineage>
</organism>
<proteinExistence type="predicted"/>
<feature type="region of interest" description="Disordered" evidence="1">
    <location>
        <begin position="39"/>
        <end position="64"/>
    </location>
</feature>
<feature type="compositionally biased region" description="Acidic residues" evidence="1">
    <location>
        <begin position="162"/>
        <end position="173"/>
    </location>
</feature>
<gene>
    <name evidence="2" type="ORF">MPOL1434_LOCUS9623</name>
</gene>
<dbReference type="AlphaFoldDB" id="A0A7S0AXY7"/>
<feature type="compositionally biased region" description="Basic and acidic residues" evidence="1">
    <location>
        <begin position="39"/>
        <end position="58"/>
    </location>
</feature>
<evidence type="ECO:0000256" key="1">
    <source>
        <dbReference type="SAM" id="MobiDB-lite"/>
    </source>
</evidence>
<feature type="compositionally biased region" description="Low complexity" evidence="1">
    <location>
        <begin position="150"/>
        <end position="159"/>
    </location>
</feature>
<evidence type="ECO:0000313" key="2">
    <source>
        <dbReference type="EMBL" id="CAD8377638.1"/>
    </source>
</evidence>
<sequence length="179" mass="20102">MRAQLSKQRGGELVRPIDVPGPLGEVERKVLEAMEAERQRAKERELNDGKCVRPKDATIRGPLGEAERKAMEDLDLLKQEEKERLRNIARVLQEKRPLESDPDSALGVTERFTVGLLKGPRLFGKVAERVVELMSSSKLDKGDAKLLQPSSRSRGSSTGEGDIPEDIYDEERTDDEKRP</sequence>
<name>A0A7S0AXY7_9STRA</name>